<reference evidence="1" key="1">
    <citation type="submission" date="2014-11" db="EMBL/GenBank/DDBJ databases">
        <authorList>
            <person name="Amaro Gonzalez C."/>
        </authorList>
    </citation>
    <scope>NUCLEOTIDE SEQUENCE</scope>
</reference>
<evidence type="ECO:0000313" key="1">
    <source>
        <dbReference type="EMBL" id="JAH55579.1"/>
    </source>
</evidence>
<name>A0A0E9TPC9_ANGAN</name>
<dbReference type="EMBL" id="GBXM01052998">
    <property type="protein sequence ID" value="JAH55579.1"/>
    <property type="molecule type" value="Transcribed_RNA"/>
</dbReference>
<protein>
    <submittedName>
        <fullName evidence="1">Uncharacterized protein</fullName>
    </submittedName>
</protein>
<organism evidence="1">
    <name type="scientific">Anguilla anguilla</name>
    <name type="common">European freshwater eel</name>
    <name type="synonym">Muraena anguilla</name>
    <dbReference type="NCBI Taxonomy" id="7936"/>
    <lineage>
        <taxon>Eukaryota</taxon>
        <taxon>Metazoa</taxon>
        <taxon>Chordata</taxon>
        <taxon>Craniata</taxon>
        <taxon>Vertebrata</taxon>
        <taxon>Euteleostomi</taxon>
        <taxon>Actinopterygii</taxon>
        <taxon>Neopterygii</taxon>
        <taxon>Teleostei</taxon>
        <taxon>Anguilliformes</taxon>
        <taxon>Anguillidae</taxon>
        <taxon>Anguilla</taxon>
    </lineage>
</organism>
<proteinExistence type="predicted"/>
<reference evidence="1" key="2">
    <citation type="journal article" date="2015" name="Fish Shellfish Immunol.">
        <title>Early steps in the European eel (Anguilla anguilla)-Vibrio vulnificus interaction in the gills: Role of the RtxA13 toxin.</title>
        <authorList>
            <person name="Callol A."/>
            <person name="Pajuelo D."/>
            <person name="Ebbesson L."/>
            <person name="Teles M."/>
            <person name="MacKenzie S."/>
            <person name="Amaro C."/>
        </authorList>
    </citation>
    <scope>NUCLEOTIDE SEQUENCE</scope>
</reference>
<accession>A0A0E9TPC9</accession>
<sequence length="12" mass="1475">MIHQDVICQLFQ</sequence>